<dbReference type="AlphaFoldDB" id="A0A6J6C4G9"/>
<evidence type="ECO:0000313" key="2">
    <source>
        <dbReference type="EMBL" id="CAB4566127.1"/>
    </source>
</evidence>
<organism evidence="1">
    <name type="scientific">freshwater metagenome</name>
    <dbReference type="NCBI Taxonomy" id="449393"/>
    <lineage>
        <taxon>unclassified sequences</taxon>
        <taxon>metagenomes</taxon>
        <taxon>ecological metagenomes</taxon>
    </lineage>
</organism>
<accession>A0A6J6C4G9</accession>
<reference evidence="1" key="1">
    <citation type="submission" date="2020-05" db="EMBL/GenBank/DDBJ databases">
        <authorList>
            <person name="Chiriac C."/>
            <person name="Salcher M."/>
            <person name="Ghai R."/>
            <person name="Kavagutti S V."/>
        </authorList>
    </citation>
    <scope>NUCLEOTIDE SEQUENCE</scope>
</reference>
<protein>
    <submittedName>
        <fullName evidence="1">Unannotated protein</fullName>
    </submittedName>
</protein>
<dbReference type="EMBL" id="CAEZTR010000007">
    <property type="protein sequence ID" value="CAB4566127.1"/>
    <property type="molecule type" value="Genomic_DNA"/>
</dbReference>
<evidence type="ECO:0000313" key="1">
    <source>
        <dbReference type="EMBL" id="CAB4546210.1"/>
    </source>
</evidence>
<sequence length="84" mass="9829">MIHRVDDFTKIVRRNVGGHTNSDALRTVYQQVGETAGENYWFLELTGVVVDEVDSVFVDVSEHVERHRRKTTFCVTRSSRWFIE</sequence>
<proteinExistence type="predicted"/>
<gene>
    <name evidence="1" type="ORF">UFOPK1495_00523</name>
    <name evidence="2" type="ORF">UFOPK1711_00221</name>
</gene>
<name>A0A6J6C4G9_9ZZZZ</name>
<dbReference type="EMBL" id="CAEZSU010000040">
    <property type="protein sequence ID" value="CAB4546210.1"/>
    <property type="molecule type" value="Genomic_DNA"/>
</dbReference>